<dbReference type="EMBL" id="OBEN01000002">
    <property type="protein sequence ID" value="SNZ13424.1"/>
    <property type="molecule type" value="Genomic_DNA"/>
</dbReference>
<sequence length="354" mass="41893">MKLRLVRKEKILCPEYPWEGLHTYLYGSVIRLQDGYRMYYQSYVDGIGFFVCLAESKDGINWKKPLVKPLKESSPHVYPTVEVDGKVLDFYNQTRSLEYMSNVVANYHMPSVIYKPQDPFPYKLFGYTERGYCVAFSKDGINFKEYENNPVIHLLKFPNNKKVWFSDVAPVFLDTKEEVYRAMVKTYKIDKKGRIRRCVGLSTSEDFINWTEPKTVWIPSEDEDKLARSFGFKWADFYGLCAFNYKDYYLGFLWLFFIEYEIKKGTHEGKIGLYLAYSKDCVRWERLSDEPLIAWEDWHDCMITTANQPIMEGNRLKLYFSGFNFTHAHGEYKPFDESLHRACIGYAEFELDED</sequence>
<organism evidence="1 2">
    <name type="scientific">Hydrogenobacter hydrogenophilus</name>
    <dbReference type="NCBI Taxonomy" id="35835"/>
    <lineage>
        <taxon>Bacteria</taxon>
        <taxon>Pseudomonadati</taxon>
        <taxon>Aquificota</taxon>
        <taxon>Aquificia</taxon>
        <taxon>Aquificales</taxon>
        <taxon>Aquificaceae</taxon>
        <taxon>Hydrogenobacter</taxon>
    </lineage>
</organism>
<evidence type="ECO:0000313" key="2">
    <source>
        <dbReference type="Proteomes" id="UP000218627"/>
    </source>
</evidence>
<name>A0A285NVA7_9AQUI</name>
<dbReference type="Gene3D" id="2.115.10.20">
    <property type="entry name" value="Glycosyl hydrolase domain, family 43"/>
    <property type="match status" value="2"/>
</dbReference>
<accession>A0A285NVA7</accession>
<gene>
    <name evidence="1" type="ORF">SAMN06265353_0751</name>
</gene>
<dbReference type="RefSeq" id="WP_096601243.1">
    <property type="nucleotide sequence ID" value="NZ_OBEN01000002.1"/>
</dbReference>
<dbReference type="OrthoDB" id="177802at2"/>
<dbReference type="SUPFAM" id="SSF75005">
    <property type="entry name" value="Arabinanase/levansucrase/invertase"/>
    <property type="match status" value="2"/>
</dbReference>
<dbReference type="Proteomes" id="UP000218627">
    <property type="component" value="Unassembled WGS sequence"/>
</dbReference>
<reference evidence="2" key="1">
    <citation type="submission" date="2017-09" db="EMBL/GenBank/DDBJ databases">
        <authorList>
            <person name="Varghese N."/>
            <person name="Submissions S."/>
        </authorList>
    </citation>
    <scope>NUCLEOTIDE SEQUENCE [LARGE SCALE GENOMIC DNA]</scope>
    <source>
        <strain evidence="2">DSM 2913</strain>
    </source>
</reference>
<proteinExistence type="predicted"/>
<protein>
    <submittedName>
        <fullName evidence="1">Uncharacterized protein</fullName>
    </submittedName>
</protein>
<evidence type="ECO:0000313" key="1">
    <source>
        <dbReference type="EMBL" id="SNZ13424.1"/>
    </source>
</evidence>
<dbReference type="InterPro" id="IPR023296">
    <property type="entry name" value="Glyco_hydro_beta-prop_sf"/>
</dbReference>
<dbReference type="AlphaFoldDB" id="A0A285NVA7"/>
<keyword evidence="2" id="KW-1185">Reference proteome</keyword>